<dbReference type="STRING" id="37001.A0A1A9WVX8"/>
<organism evidence="1 2">
    <name type="scientific">Glossina brevipalpis</name>
    <dbReference type="NCBI Taxonomy" id="37001"/>
    <lineage>
        <taxon>Eukaryota</taxon>
        <taxon>Metazoa</taxon>
        <taxon>Ecdysozoa</taxon>
        <taxon>Arthropoda</taxon>
        <taxon>Hexapoda</taxon>
        <taxon>Insecta</taxon>
        <taxon>Pterygota</taxon>
        <taxon>Neoptera</taxon>
        <taxon>Endopterygota</taxon>
        <taxon>Diptera</taxon>
        <taxon>Brachycera</taxon>
        <taxon>Muscomorpha</taxon>
        <taxon>Hippoboscoidea</taxon>
        <taxon>Glossinidae</taxon>
        <taxon>Glossina</taxon>
    </lineage>
</organism>
<dbReference type="EnsemblMetazoa" id="GBRI034457-RA">
    <property type="protein sequence ID" value="GBRI034457-PA"/>
    <property type="gene ID" value="GBRI034457"/>
</dbReference>
<dbReference type="AlphaFoldDB" id="A0A1A9WVX8"/>
<dbReference type="Proteomes" id="UP000091820">
    <property type="component" value="Unassembled WGS sequence"/>
</dbReference>
<proteinExistence type="predicted"/>
<accession>A0A1A9WVX8</accession>
<evidence type="ECO:0000313" key="2">
    <source>
        <dbReference type="Proteomes" id="UP000091820"/>
    </source>
</evidence>
<reference evidence="1" key="2">
    <citation type="submission" date="2020-05" db="UniProtKB">
        <authorList>
            <consortium name="EnsemblMetazoa"/>
        </authorList>
    </citation>
    <scope>IDENTIFICATION</scope>
    <source>
        <strain evidence="1">IAEA</strain>
    </source>
</reference>
<evidence type="ECO:0008006" key="3">
    <source>
        <dbReference type="Google" id="ProtNLM"/>
    </source>
</evidence>
<sequence length="279" mass="30100">MLMKNLIKIVHTGKNKLGWDEETYRGVLLRETGKRSAKNCTAAELARVVRYMRRQGFTSLPQQGRKPRVAAGRQGMLSKIEALLASAGRPWGYLDGMIARMLGEKKLVEWLDDAQVRQLMQMLIMDAKRHGRVGAADCRPDRLSGHRGAYSPFRRGAVSHRQGVAWRGGATHCPAAGRVDGLAGGAADAPFWRRGAVYPPLRQGVARLAQPLLSGRTGTAAGAGGVHHHGPDAIVPALWHRRDPRPRTGAPASGGATARATHPVLSITLYAPVGCLSPQ</sequence>
<evidence type="ECO:0000313" key="1">
    <source>
        <dbReference type="EnsemblMetazoa" id="GBRI034457-PA"/>
    </source>
</evidence>
<dbReference type="InterPro" id="IPR009363">
    <property type="entry name" value="Phage_Mu_Gp16"/>
</dbReference>
<dbReference type="Pfam" id="PF06252">
    <property type="entry name" value="GemA"/>
    <property type="match status" value="1"/>
</dbReference>
<dbReference type="VEuPathDB" id="VectorBase:GBRI034457"/>
<protein>
    <recommendedName>
        <fullName evidence="3">Regulatory protein GemA</fullName>
    </recommendedName>
</protein>
<reference evidence="2" key="1">
    <citation type="submission" date="2014-03" db="EMBL/GenBank/DDBJ databases">
        <authorList>
            <person name="Aksoy S."/>
            <person name="Warren W."/>
            <person name="Wilson R.K."/>
        </authorList>
    </citation>
    <scope>NUCLEOTIDE SEQUENCE [LARGE SCALE GENOMIC DNA]</scope>
    <source>
        <strain evidence="2">IAEA</strain>
    </source>
</reference>
<keyword evidence="2" id="KW-1185">Reference proteome</keyword>
<name>A0A1A9WVX8_9MUSC</name>